<protein>
    <submittedName>
        <fullName evidence="1">Uncharacterized protein</fullName>
    </submittedName>
</protein>
<accession>A0A3S3MFM9</accession>
<proteinExistence type="predicted"/>
<gene>
    <name evidence="1" type="ORF">CKAN_00112400</name>
</gene>
<dbReference type="Proteomes" id="UP000283530">
    <property type="component" value="Unassembled WGS sequence"/>
</dbReference>
<dbReference type="AlphaFoldDB" id="A0A3S3MFM9"/>
<reference evidence="1 2" key="1">
    <citation type="journal article" date="2019" name="Nat. Plants">
        <title>Stout camphor tree genome fills gaps in understanding of flowering plant genome evolution.</title>
        <authorList>
            <person name="Chaw S.M."/>
            <person name="Liu Y.C."/>
            <person name="Wu Y.W."/>
            <person name="Wang H.Y."/>
            <person name="Lin C.I."/>
            <person name="Wu C.S."/>
            <person name="Ke H.M."/>
            <person name="Chang L.Y."/>
            <person name="Hsu C.Y."/>
            <person name="Yang H.T."/>
            <person name="Sudianto E."/>
            <person name="Hsu M.H."/>
            <person name="Wu K.P."/>
            <person name="Wang L.N."/>
            <person name="Leebens-Mack J.H."/>
            <person name="Tsai I.J."/>
        </authorList>
    </citation>
    <scope>NUCLEOTIDE SEQUENCE [LARGE SCALE GENOMIC DNA]</scope>
    <source>
        <strain evidence="2">cv. Chaw 1501</strain>
        <tissue evidence="1">Young leaves</tissue>
    </source>
</reference>
<comment type="caution">
    <text evidence="1">The sequence shown here is derived from an EMBL/GenBank/DDBJ whole genome shotgun (WGS) entry which is preliminary data.</text>
</comment>
<sequence length="104" mass="11618">MAQIKAVASYLYDCITAFIYPGMAYIKAVVLEHRTMGLNMYIMAFRFNNEKSTEFITGALLLVYPLFCHIKLPSWVQPKKEADSEAGIFSGSGIEEGAIWVSQA</sequence>
<keyword evidence="2" id="KW-1185">Reference proteome</keyword>
<dbReference type="EMBL" id="QPKB01000001">
    <property type="protein sequence ID" value="RWR72879.1"/>
    <property type="molecule type" value="Genomic_DNA"/>
</dbReference>
<name>A0A3S3MFM9_9MAGN</name>
<organism evidence="1 2">
    <name type="scientific">Cinnamomum micranthum f. kanehirae</name>
    <dbReference type="NCBI Taxonomy" id="337451"/>
    <lineage>
        <taxon>Eukaryota</taxon>
        <taxon>Viridiplantae</taxon>
        <taxon>Streptophyta</taxon>
        <taxon>Embryophyta</taxon>
        <taxon>Tracheophyta</taxon>
        <taxon>Spermatophyta</taxon>
        <taxon>Magnoliopsida</taxon>
        <taxon>Magnoliidae</taxon>
        <taxon>Laurales</taxon>
        <taxon>Lauraceae</taxon>
        <taxon>Cinnamomum</taxon>
    </lineage>
</organism>
<evidence type="ECO:0000313" key="1">
    <source>
        <dbReference type="EMBL" id="RWR72879.1"/>
    </source>
</evidence>
<evidence type="ECO:0000313" key="2">
    <source>
        <dbReference type="Proteomes" id="UP000283530"/>
    </source>
</evidence>